<protein>
    <submittedName>
        <fullName evidence="1">Uncharacterized protein</fullName>
    </submittedName>
</protein>
<dbReference type="EMBL" id="CADCUW010000620">
    <property type="protein sequence ID" value="CAA9452720.1"/>
    <property type="molecule type" value="Genomic_DNA"/>
</dbReference>
<organism evidence="1">
    <name type="scientific">uncultured Rubrobacteraceae bacterium</name>
    <dbReference type="NCBI Taxonomy" id="349277"/>
    <lineage>
        <taxon>Bacteria</taxon>
        <taxon>Bacillati</taxon>
        <taxon>Actinomycetota</taxon>
        <taxon>Rubrobacteria</taxon>
        <taxon>Rubrobacterales</taxon>
        <taxon>Rubrobacteraceae</taxon>
        <taxon>environmental samples</taxon>
    </lineage>
</organism>
<name>A0A6J4QWJ0_9ACTN</name>
<reference evidence="1" key="1">
    <citation type="submission" date="2020-02" db="EMBL/GenBank/DDBJ databases">
        <authorList>
            <person name="Meier V. D."/>
        </authorList>
    </citation>
    <scope>NUCLEOTIDE SEQUENCE</scope>
    <source>
        <strain evidence="1">AVDCRST_MAG01</strain>
    </source>
</reference>
<gene>
    <name evidence="1" type="ORF">AVDCRST_MAG01-01-4774</name>
</gene>
<sequence>MPPDNWCVAAGRVEVDPGWRTRTAERRTDTLRPQRVLGGSFPY</sequence>
<accession>A0A6J4QWJ0</accession>
<evidence type="ECO:0000313" key="1">
    <source>
        <dbReference type="EMBL" id="CAA9452720.1"/>
    </source>
</evidence>
<dbReference type="AlphaFoldDB" id="A0A6J4QWJ0"/>
<proteinExistence type="predicted"/>